<gene>
    <name evidence="2" type="ORF">R1sor_001867</name>
</gene>
<dbReference type="Proteomes" id="UP001633002">
    <property type="component" value="Unassembled WGS sequence"/>
</dbReference>
<name>A0ABD3H0J5_9MARC</name>
<protein>
    <submittedName>
        <fullName evidence="2">Uncharacterized protein</fullName>
    </submittedName>
</protein>
<keyword evidence="3" id="KW-1185">Reference proteome</keyword>
<dbReference type="AlphaFoldDB" id="A0ABD3H0J5"/>
<accession>A0ABD3H0J5</accession>
<reference evidence="2 3" key="1">
    <citation type="submission" date="2024-09" db="EMBL/GenBank/DDBJ databases">
        <title>Chromosome-scale assembly of Riccia sorocarpa.</title>
        <authorList>
            <person name="Paukszto L."/>
        </authorList>
    </citation>
    <scope>NUCLEOTIDE SEQUENCE [LARGE SCALE GENOMIC DNA]</scope>
    <source>
        <strain evidence="2">LP-2024</strain>
        <tissue evidence="2">Aerial parts of the thallus</tissue>
    </source>
</reference>
<evidence type="ECO:0000313" key="2">
    <source>
        <dbReference type="EMBL" id="KAL3683845.1"/>
    </source>
</evidence>
<feature type="region of interest" description="Disordered" evidence="1">
    <location>
        <begin position="103"/>
        <end position="165"/>
    </location>
</feature>
<evidence type="ECO:0000313" key="3">
    <source>
        <dbReference type="Proteomes" id="UP001633002"/>
    </source>
</evidence>
<feature type="compositionally biased region" description="Polar residues" evidence="1">
    <location>
        <begin position="154"/>
        <end position="165"/>
    </location>
</feature>
<feature type="region of interest" description="Disordered" evidence="1">
    <location>
        <begin position="203"/>
        <end position="246"/>
    </location>
</feature>
<dbReference type="EMBL" id="JBJQOH010000006">
    <property type="protein sequence ID" value="KAL3683845.1"/>
    <property type="molecule type" value="Genomic_DNA"/>
</dbReference>
<feature type="compositionally biased region" description="Low complexity" evidence="1">
    <location>
        <begin position="109"/>
        <end position="118"/>
    </location>
</feature>
<evidence type="ECO:0000256" key="1">
    <source>
        <dbReference type="SAM" id="MobiDB-lite"/>
    </source>
</evidence>
<sequence length="339" mass="37439">MLQTIGQVLFHAVQTTNDLKYTHIRGCVMCTDMENLPNEVIVDLPWGGHVIQDIKYTLLPDTCYRCRQCGNRAMGCTNPNSRGNGRCTGPSRRDINLFTVPQKPAASTQGAKPQKTPQKAPPNANPMEWRPKGKNATAEFSSVATETQVDDDQQLNPPSTQQFTSTQDTVLLTPQPNAQFMTNGSSPPEPSNVAKKRLLEDNAVSPHEEPLSHGDRYDRDRTFIFGPHLPDNLEEDNQKISKQKGEQSSTFLLQELKVRDKDKLQARLSVVSPKSVIYVDYTPSGRRVDAIIVPKNYVVVAGGTLGSGNAAWATVLTTQGEISIMSVHAPNHLDQRIIL</sequence>
<organism evidence="2 3">
    <name type="scientific">Riccia sorocarpa</name>
    <dbReference type="NCBI Taxonomy" id="122646"/>
    <lineage>
        <taxon>Eukaryota</taxon>
        <taxon>Viridiplantae</taxon>
        <taxon>Streptophyta</taxon>
        <taxon>Embryophyta</taxon>
        <taxon>Marchantiophyta</taxon>
        <taxon>Marchantiopsida</taxon>
        <taxon>Marchantiidae</taxon>
        <taxon>Marchantiales</taxon>
        <taxon>Ricciaceae</taxon>
        <taxon>Riccia</taxon>
    </lineage>
</organism>
<feature type="compositionally biased region" description="Basic and acidic residues" evidence="1">
    <location>
        <begin position="206"/>
        <end position="222"/>
    </location>
</feature>
<comment type="caution">
    <text evidence="2">The sequence shown here is derived from an EMBL/GenBank/DDBJ whole genome shotgun (WGS) entry which is preliminary data.</text>
</comment>
<feature type="compositionally biased region" description="Polar residues" evidence="1">
    <location>
        <begin position="138"/>
        <end position="147"/>
    </location>
</feature>
<proteinExistence type="predicted"/>
<feature type="compositionally biased region" description="Basic and acidic residues" evidence="1">
    <location>
        <begin position="236"/>
        <end position="245"/>
    </location>
</feature>